<feature type="domain" description="Fido" evidence="1">
    <location>
        <begin position="4"/>
        <end position="123"/>
    </location>
</feature>
<dbReference type="InterPro" id="IPR006440">
    <property type="entry name" value="Doc"/>
</dbReference>
<dbReference type="Gene3D" id="1.20.120.1870">
    <property type="entry name" value="Fic/DOC protein, Fido domain"/>
    <property type="match status" value="1"/>
</dbReference>
<dbReference type="InterPro" id="IPR053737">
    <property type="entry name" value="Type_II_TA_Toxin"/>
</dbReference>
<dbReference type="PANTHER" id="PTHR39426">
    <property type="entry name" value="HOMOLOGY TO DEATH-ON-CURING PROTEIN OF PHAGE P1"/>
    <property type="match status" value="1"/>
</dbReference>
<proteinExistence type="predicted"/>
<accession>A0A6J6IKQ5</accession>
<reference evidence="2" key="1">
    <citation type="submission" date="2020-05" db="EMBL/GenBank/DDBJ databases">
        <authorList>
            <person name="Chiriac C."/>
            <person name="Salcher M."/>
            <person name="Ghai R."/>
            <person name="Kavagutti S V."/>
        </authorList>
    </citation>
    <scope>NUCLEOTIDE SEQUENCE</scope>
</reference>
<name>A0A6J6IKQ5_9ZZZZ</name>
<dbReference type="PROSITE" id="PS51459">
    <property type="entry name" value="FIDO"/>
    <property type="match status" value="1"/>
</dbReference>
<dbReference type="NCBIfam" id="TIGR01550">
    <property type="entry name" value="DOC_P1"/>
    <property type="match status" value="1"/>
</dbReference>
<gene>
    <name evidence="2" type="ORF">UFOPK1835_02090</name>
</gene>
<dbReference type="Pfam" id="PF02661">
    <property type="entry name" value="Fic"/>
    <property type="match status" value="1"/>
</dbReference>
<dbReference type="SUPFAM" id="SSF140931">
    <property type="entry name" value="Fic-like"/>
    <property type="match status" value="1"/>
</dbReference>
<sequence length="130" mass="13822">MRFLTLAEAMVIAEAVTGISARTLHSAARIELLDSALHAPQAGFGDEDFHPSLSAKAAVLCVRLARNHPLPDGNKRLAWTATVTFLAINGIELAADPDDAVEFMLAVAAGTIDVEQATEWIETRADPLSS</sequence>
<protein>
    <submittedName>
        <fullName evidence="2">Unannotated protein</fullName>
    </submittedName>
</protein>
<dbReference type="AlphaFoldDB" id="A0A6J6IKQ5"/>
<evidence type="ECO:0000313" key="2">
    <source>
        <dbReference type="EMBL" id="CAB4624978.1"/>
    </source>
</evidence>
<dbReference type="GO" id="GO:0016301">
    <property type="term" value="F:kinase activity"/>
    <property type="evidence" value="ECO:0007669"/>
    <property type="project" value="InterPro"/>
</dbReference>
<dbReference type="InterPro" id="IPR003812">
    <property type="entry name" value="Fido"/>
</dbReference>
<evidence type="ECO:0000259" key="1">
    <source>
        <dbReference type="PROSITE" id="PS51459"/>
    </source>
</evidence>
<organism evidence="2">
    <name type="scientific">freshwater metagenome</name>
    <dbReference type="NCBI Taxonomy" id="449393"/>
    <lineage>
        <taxon>unclassified sequences</taxon>
        <taxon>metagenomes</taxon>
        <taxon>ecological metagenomes</taxon>
    </lineage>
</organism>
<dbReference type="EMBL" id="CAEZUP010000141">
    <property type="protein sequence ID" value="CAB4624978.1"/>
    <property type="molecule type" value="Genomic_DNA"/>
</dbReference>
<dbReference type="PANTHER" id="PTHR39426:SF1">
    <property type="entry name" value="HOMOLOGY TO DEATH-ON-CURING PROTEIN OF PHAGE P1"/>
    <property type="match status" value="1"/>
</dbReference>
<dbReference type="InterPro" id="IPR036597">
    <property type="entry name" value="Fido-like_dom_sf"/>
</dbReference>